<organism evidence="3">
    <name type="scientific">marine sediment metagenome</name>
    <dbReference type="NCBI Taxonomy" id="412755"/>
    <lineage>
        <taxon>unclassified sequences</taxon>
        <taxon>metagenomes</taxon>
        <taxon>ecological metagenomes</taxon>
    </lineage>
</organism>
<name>X1J107_9ZZZZ</name>
<dbReference type="AlphaFoldDB" id="X1J107"/>
<feature type="domain" description="Xylose isomerase-like TIM barrel" evidence="2">
    <location>
        <begin position="16"/>
        <end position="100"/>
    </location>
</feature>
<gene>
    <name evidence="3" type="ORF">S03H2_60143</name>
</gene>
<accession>X1J107</accession>
<evidence type="ECO:0000256" key="1">
    <source>
        <dbReference type="SAM" id="MobiDB-lite"/>
    </source>
</evidence>
<feature type="compositionally biased region" description="Basic and acidic residues" evidence="1">
    <location>
        <begin position="142"/>
        <end position="152"/>
    </location>
</feature>
<reference evidence="3" key="1">
    <citation type="journal article" date="2014" name="Front. Microbiol.">
        <title>High frequency of phylogenetically diverse reductive dehalogenase-homologous genes in deep subseafloor sedimentary metagenomes.</title>
        <authorList>
            <person name="Kawai M."/>
            <person name="Futagami T."/>
            <person name="Toyoda A."/>
            <person name="Takaki Y."/>
            <person name="Nishi S."/>
            <person name="Hori S."/>
            <person name="Arai W."/>
            <person name="Tsubouchi T."/>
            <person name="Morono Y."/>
            <person name="Uchiyama I."/>
            <person name="Ito T."/>
            <person name="Fujiyama A."/>
            <person name="Inagaki F."/>
            <person name="Takami H."/>
        </authorList>
    </citation>
    <scope>NUCLEOTIDE SEQUENCE</scope>
    <source>
        <strain evidence="3">Expedition CK06-06</strain>
    </source>
</reference>
<comment type="caution">
    <text evidence="3">The sequence shown here is derived from an EMBL/GenBank/DDBJ whole genome shotgun (WGS) entry which is preliminary data.</text>
</comment>
<dbReference type="InterPro" id="IPR013022">
    <property type="entry name" value="Xyl_isomerase-like_TIM-brl"/>
</dbReference>
<dbReference type="EMBL" id="BARU01038732">
    <property type="protein sequence ID" value="GAH87662.1"/>
    <property type="molecule type" value="Genomic_DNA"/>
</dbReference>
<dbReference type="Pfam" id="PF01261">
    <property type="entry name" value="AP_endonuc_2"/>
    <property type="match status" value="1"/>
</dbReference>
<sequence>MGELLKECSARAHEAETGDVTRSAEELGRLMDEVASPSVQCTFDAGHAAVGFSAVEYARILGKRIAHVHLHDCDGVTAHLPLGDGSIDLEALFEVFSQIQKERGDEVTIVMQNEASAGAAYQEEWEKLKSLEASSMTRPRRAGPERPCLRAA</sequence>
<feature type="region of interest" description="Disordered" evidence="1">
    <location>
        <begin position="132"/>
        <end position="152"/>
    </location>
</feature>
<dbReference type="InterPro" id="IPR036237">
    <property type="entry name" value="Xyl_isomerase-like_sf"/>
</dbReference>
<evidence type="ECO:0000259" key="2">
    <source>
        <dbReference type="Pfam" id="PF01261"/>
    </source>
</evidence>
<protein>
    <recommendedName>
        <fullName evidence="2">Xylose isomerase-like TIM barrel domain-containing protein</fullName>
    </recommendedName>
</protein>
<proteinExistence type="predicted"/>
<dbReference type="Gene3D" id="3.20.20.150">
    <property type="entry name" value="Divalent-metal-dependent TIM barrel enzymes"/>
    <property type="match status" value="1"/>
</dbReference>
<dbReference type="SUPFAM" id="SSF51658">
    <property type="entry name" value="Xylose isomerase-like"/>
    <property type="match status" value="1"/>
</dbReference>
<evidence type="ECO:0000313" key="3">
    <source>
        <dbReference type="EMBL" id="GAH87662.1"/>
    </source>
</evidence>
<feature type="non-terminal residue" evidence="3">
    <location>
        <position position="152"/>
    </location>
</feature>